<evidence type="ECO:0000313" key="1">
    <source>
        <dbReference type="EMBL" id="SVC53795.1"/>
    </source>
</evidence>
<dbReference type="EMBL" id="UINC01096698">
    <property type="protein sequence ID" value="SVC53795.1"/>
    <property type="molecule type" value="Genomic_DNA"/>
</dbReference>
<dbReference type="PANTHER" id="PTHR31480">
    <property type="entry name" value="BIFUNCTIONAL LYCOPENE CYCLASE/PHYTOENE SYNTHASE"/>
    <property type="match status" value="1"/>
</dbReference>
<sequence>MKLDLSYAYYKCEEVVRSETTSFFLASKTLPYQKRRAIYAIYAFCRICDDIVDNDSEILEKTIALNKIKSSIKSIHEINPS</sequence>
<organism evidence="1">
    <name type="scientific">marine metagenome</name>
    <dbReference type="NCBI Taxonomy" id="408172"/>
    <lineage>
        <taxon>unclassified sequences</taxon>
        <taxon>metagenomes</taxon>
        <taxon>ecological metagenomes</taxon>
    </lineage>
</organism>
<gene>
    <name evidence="1" type="ORF">METZ01_LOCUS306649</name>
</gene>
<protein>
    <recommendedName>
        <fullName evidence="2">Squalene synthase HpnD</fullName>
    </recommendedName>
</protein>
<dbReference type="Pfam" id="PF00494">
    <property type="entry name" value="SQS_PSY"/>
    <property type="match status" value="1"/>
</dbReference>
<dbReference type="InterPro" id="IPR002060">
    <property type="entry name" value="Squ/phyt_synthse"/>
</dbReference>
<name>A0A382N088_9ZZZZ</name>
<dbReference type="Gene3D" id="1.10.600.10">
    <property type="entry name" value="Farnesyl Diphosphate Synthase"/>
    <property type="match status" value="1"/>
</dbReference>
<evidence type="ECO:0008006" key="2">
    <source>
        <dbReference type="Google" id="ProtNLM"/>
    </source>
</evidence>
<dbReference type="GO" id="GO:0016765">
    <property type="term" value="F:transferase activity, transferring alkyl or aryl (other than methyl) groups"/>
    <property type="evidence" value="ECO:0007669"/>
    <property type="project" value="UniProtKB-ARBA"/>
</dbReference>
<dbReference type="SUPFAM" id="SSF48576">
    <property type="entry name" value="Terpenoid synthases"/>
    <property type="match status" value="1"/>
</dbReference>
<accession>A0A382N088</accession>
<feature type="non-terminal residue" evidence="1">
    <location>
        <position position="81"/>
    </location>
</feature>
<proteinExistence type="predicted"/>
<reference evidence="1" key="1">
    <citation type="submission" date="2018-05" db="EMBL/GenBank/DDBJ databases">
        <authorList>
            <person name="Lanie J.A."/>
            <person name="Ng W.-L."/>
            <person name="Kazmierczak K.M."/>
            <person name="Andrzejewski T.M."/>
            <person name="Davidsen T.M."/>
            <person name="Wayne K.J."/>
            <person name="Tettelin H."/>
            <person name="Glass J.I."/>
            <person name="Rusch D."/>
            <person name="Podicherti R."/>
            <person name="Tsui H.-C.T."/>
            <person name="Winkler M.E."/>
        </authorList>
    </citation>
    <scope>NUCLEOTIDE SEQUENCE</scope>
</reference>
<dbReference type="AlphaFoldDB" id="A0A382N088"/>
<dbReference type="InterPro" id="IPR008949">
    <property type="entry name" value="Isoprenoid_synthase_dom_sf"/>
</dbReference>